<dbReference type="GO" id="GO:0005524">
    <property type="term" value="F:ATP binding"/>
    <property type="evidence" value="ECO:0007669"/>
    <property type="project" value="UniProtKB-KW"/>
</dbReference>
<dbReference type="GO" id="GO:0015833">
    <property type="term" value="P:peptide transport"/>
    <property type="evidence" value="ECO:0007669"/>
    <property type="project" value="InterPro"/>
</dbReference>
<organism evidence="6 7">
    <name type="scientific">Petrotoga halophila DSM 16923</name>
    <dbReference type="NCBI Taxonomy" id="1122953"/>
    <lineage>
        <taxon>Bacteria</taxon>
        <taxon>Thermotogati</taxon>
        <taxon>Thermotogota</taxon>
        <taxon>Thermotogae</taxon>
        <taxon>Petrotogales</taxon>
        <taxon>Petrotogaceae</taxon>
        <taxon>Petrotoga</taxon>
    </lineage>
</organism>
<keyword evidence="2" id="KW-0813">Transport</keyword>
<dbReference type="RefSeq" id="WP_103899194.1">
    <property type="nucleotide sequence ID" value="NZ_JALY01000254.1"/>
</dbReference>
<dbReference type="EMBL" id="JALY01000254">
    <property type="protein sequence ID" value="POZ89987.1"/>
    <property type="molecule type" value="Genomic_DNA"/>
</dbReference>
<dbReference type="FunFam" id="3.40.50.300:FF:000016">
    <property type="entry name" value="Oligopeptide ABC transporter ATP-binding component"/>
    <property type="match status" value="1"/>
</dbReference>
<dbReference type="GO" id="GO:0055085">
    <property type="term" value="P:transmembrane transport"/>
    <property type="evidence" value="ECO:0007669"/>
    <property type="project" value="UniProtKB-ARBA"/>
</dbReference>
<sequence>MNEKTISSKVLLEVLNLKKYYPIKRGMFAKIVGHMKAVDDVSFSIKKGETLSLVGESGCGKTTIAKTILKALEPTEGNIFLHVNGEKIDVSNMSKKDEKLLRKSAQMVFQNPFTSLNPRMKVRDIIGEPLQVNKVAKGKKLQEEVEKLMETVGLRKEYLIRYPHAFSGGQRQRIVIARALALRPELVVLDEPVAALDVSIRAQILNLLMDLQEQFNLTYLFISHDLSVVEHISDRVAVMYLGKIVELADSNEIFEDPKHPYTEKLLEAVPIPDPKKRAEQLKPLEGEVPDPANPPKGCYFHQRCPYAQDICKKEYPPLKNLGNEENEHLVACHFASQLSLKGLKVY</sequence>
<comment type="caution">
    <text evidence="6">The sequence shown here is derived from an EMBL/GenBank/DDBJ whole genome shotgun (WGS) entry which is preliminary data.</text>
</comment>
<dbReference type="AlphaFoldDB" id="A0A2S5EAD0"/>
<evidence type="ECO:0000259" key="5">
    <source>
        <dbReference type="PROSITE" id="PS50893"/>
    </source>
</evidence>
<evidence type="ECO:0000256" key="1">
    <source>
        <dbReference type="ARBA" id="ARBA00005417"/>
    </source>
</evidence>
<dbReference type="Pfam" id="PF08352">
    <property type="entry name" value="oligo_HPY"/>
    <property type="match status" value="1"/>
</dbReference>
<dbReference type="NCBIfam" id="NF008453">
    <property type="entry name" value="PRK11308.1"/>
    <property type="match status" value="1"/>
</dbReference>
<dbReference type="NCBIfam" id="TIGR01727">
    <property type="entry name" value="oligo_HPY"/>
    <property type="match status" value="1"/>
</dbReference>
<evidence type="ECO:0000256" key="3">
    <source>
        <dbReference type="ARBA" id="ARBA00022741"/>
    </source>
</evidence>
<dbReference type="InterPro" id="IPR027417">
    <property type="entry name" value="P-loop_NTPase"/>
</dbReference>
<keyword evidence="4 6" id="KW-0067">ATP-binding</keyword>
<dbReference type="PANTHER" id="PTHR43776:SF7">
    <property type="entry name" value="D,D-DIPEPTIDE TRANSPORT ATP-BINDING PROTEIN DDPF-RELATED"/>
    <property type="match status" value="1"/>
</dbReference>
<dbReference type="Gene3D" id="3.40.50.300">
    <property type="entry name" value="P-loop containing nucleotide triphosphate hydrolases"/>
    <property type="match status" value="1"/>
</dbReference>
<dbReference type="Proteomes" id="UP000236950">
    <property type="component" value="Unassembled WGS sequence"/>
</dbReference>
<proteinExistence type="inferred from homology"/>
<dbReference type="PROSITE" id="PS00211">
    <property type="entry name" value="ABC_TRANSPORTER_1"/>
    <property type="match status" value="1"/>
</dbReference>
<evidence type="ECO:0000313" key="6">
    <source>
        <dbReference type="EMBL" id="POZ89987.1"/>
    </source>
</evidence>
<feature type="domain" description="ABC transporter" evidence="5">
    <location>
        <begin position="12"/>
        <end position="266"/>
    </location>
</feature>
<keyword evidence="7" id="KW-1185">Reference proteome</keyword>
<accession>A0A2S5EAD0</accession>
<dbReference type="InterPro" id="IPR003593">
    <property type="entry name" value="AAA+_ATPase"/>
</dbReference>
<evidence type="ECO:0000313" key="7">
    <source>
        <dbReference type="Proteomes" id="UP000236950"/>
    </source>
</evidence>
<evidence type="ECO:0000256" key="2">
    <source>
        <dbReference type="ARBA" id="ARBA00022448"/>
    </source>
</evidence>
<dbReference type="PANTHER" id="PTHR43776">
    <property type="entry name" value="TRANSPORT ATP-BINDING PROTEIN"/>
    <property type="match status" value="1"/>
</dbReference>
<dbReference type="InterPro" id="IPR003439">
    <property type="entry name" value="ABC_transporter-like_ATP-bd"/>
</dbReference>
<dbReference type="InterPro" id="IPR017871">
    <property type="entry name" value="ABC_transporter-like_CS"/>
</dbReference>
<reference evidence="6 7" key="1">
    <citation type="submission" date="2014-01" db="EMBL/GenBank/DDBJ databases">
        <title>Comparative genomics of Petrotoga.</title>
        <authorList>
            <person name="Chow K."/>
            <person name="Charchuk R."/>
            <person name="Nesbo C.L."/>
        </authorList>
    </citation>
    <scope>NUCLEOTIDE SEQUENCE [LARGE SCALE GENOMIC DNA]</scope>
    <source>
        <strain evidence="6 7">DSM 16923</strain>
    </source>
</reference>
<dbReference type="CDD" id="cd03257">
    <property type="entry name" value="ABC_NikE_OppD_transporters"/>
    <property type="match status" value="1"/>
</dbReference>
<dbReference type="Pfam" id="PF00005">
    <property type="entry name" value="ABC_tran"/>
    <property type="match status" value="1"/>
</dbReference>
<comment type="similarity">
    <text evidence="1">Belongs to the ABC transporter superfamily.</text>
</comment>
<dbReference type="SUPFAM" id="SSF52540">
    <property type="entry name" value="P-loop containing nucleoside triphosphate hydrolases"/>
    <property type="match status" value="1"/>
</dbReference>
<keyword evidence="3" id="KW-0547">Nucleotide-binding</keyword>
<evidence type="ECO:0000256" key="4">
    <source>
        <dbReference type="ARBA" id="ARBA00022840"/>
    </source>
</evidence>
<name>A0A2S5EAD0_9BACT</name>
<gene>
    <name evidence="6" type="ORF">AA81_12055</name>
</gene>
<dbReference type="InterPro" id="IPR013563">
    <property type="entry name" value="Oligopep_ABC_C"/>
</dbReference>
<dbReference type="InterPro" id="IPR050319">
    <property type="entry name" value="ABC_transp_ATP-bind"/>
</dbReference>
<protein>
    <submittedName>
        <fullName evidence="6">Peptide ABC transporter ATP-binding protein</fullName>
    </submittedName>
</protein>
<dbReference type="PROSITE" id="PS50893">
    <property type="entry name" value="ABC_TRANSPORTER_2"/>
    <property type="match status" value="1"/>
</dbReference>
<dbReference type="SMART" id="SM00382">
    <property type="entry name" value="AAA"/>
    <property type="match status" value="1"/>
</dbReference>
<dbReference type="GO" id="GO:0016887">
    <property type="term" value="F:ATP hydrolysis activity"/>
    <property type="evidence" value="ECO:0007669"/>
    <property type="project" value="InterPro"/>
</dbReference>